<comment type="caution">
    <text evidence="2">The sequence shown here is derived from an EMBL/GenBank/DDBJ whole genome shotgun (WGS) entry which is preliminary data.</text>
</comment>
<feature type="chain" id="PRO_5042821536" evidence="1">
    <location>
        <begin position="20"/>
        <end position="113"/>
    </location>
</feature>
<evidence type="ECO:0000313" key="2">
    <source>
        <dbReference type="EMBL" id="KAK5950847.1"/>
    </source>
</evidence>
<keyword evidence="3" id="KW-1185">Reference proteome</keyword>
<accession>A0AAN8EHC8</accession>
<gene>
    <name evidence="2" type="ORF">OHC33_008230</name>
</gene>
<name>A0AAN8EHC8_9EURO</name>
<keyword evidence="1" id="KW-0732">Signal</keyword>
<evidence type="ECO:0000256" key="1">
    <source>
        <dbReference type="SAM" id="SignalP"/>
    </source>
</evidence>
<protein>
    <submittedName>
        <fullName evidence="2">Uncharacterized protein</fullName>
    </submittedName>
</protein>
<dbReference type="EMBL" id="JAKLMC020000024">
    <property type="protein sequence ID" value="KAK5950847.1"/>
    <property type="molecule type" value="Genomic_DNA"/>
</dbReference>
<reference evidence="2 3" key="1">
    <citation type="submission" date="2022-12" db="EMBL/GenBank/DDBJ databases">
        <title>Genomic features and morphological characterization of a novel Knufia sp. strain isolated from spacecraft assembly facility.</title>
        <authorList>
            <person name="Teixeira M."/>
            <person name="Chander A.M."/>
            <person name="Stajich J.E."/>
            <person name="Venkateswaran K."/>
        </authorList>
    </citation>
    <scope>NUCLEOTIDE SEQUENCE [LARGE SCALE GENOMIC DNA]</scope>
    <source>
        <strain evidence="2 3">FJI-L2-BK-P2</strain>
    </source>
</reference>
<dbReference type="AlphaFoldDB" id="A0AAN8EHC8"/>
<dbReference type="Proteomes" id="UP001316803">
    <property type="component" value="Unassembled WGS sequence"/>
</dbReference>
<feature type="signal peptide" evidence="1">
    <location>
        <begin position="1"/>
        <end position="19"/>
    </location>
</feature>
<sequence length="113" mass="12039">MRVFTHLLLIALSTTHTLAAPTDPLDRRLIVYMTCNASQAGSWICDPENKYAAMCPVGGGTTQAMSVVPGDWRCIPAPQPTPTVFSTRTVTSVPPRTLTSVVVITPTVTAAPE</sequence>
<evidence type="ECO:0000313" key="3">
    <source>
        <dbReference type="Proteomes" id="UP001316803"/>
    </source>
</evidence>
<organism evidence="2 3">
    <name type="scientific">Knufia fluminis</name>
    <dbReference type="NCBI Taxonomy" id="191047"/>
    <lineage>
        <taxon>Eukaryota</taxon>
        <taxon>Fungi</taxon>
        <taxon>Dikarya</taxon>
        <taxon>Ascomycota</taxon>
        <taxon>Pezizomycotina</taxon>
        <taxon>Eurotiomycetes</taxon>
        <taxon>Chaetothyriomycetidae</taxon>
        <taxon>Chaetothyriales</taxon>
        <taxon>Trichomeriaceae</taxon>
        <taxon>Knufia</taxon>
    </lineage>
</organism>
<proteinExistence type="predicted"/>